<accession>A0A0S6UFL5</accession>
<evidence type="ECO:0000256" key="2">
    <source>
        <dbReference type="ARBA" id="ARBA00005697"/>
    </source>
</evidence>
<gene>
    <name evidence="10" type="ORF">MTY_2346</name>
</gene>
<comment type="similarity">
    <text evidence="2 8">Belongs to the nucleobase:cation symporter-2 (NCS2) (TC 2.A.40) family. Azg-like subfamily.</text>
</comment>
<feature type="transmembrane region" description="Helical" evidence="9">
    <location>
        <begin position="58"/>
        <end position="77"/>
    </location>
</feature>
<sequence>MIHGMSGQQEGAGFLEKTFKLRANGTDARTEVLAGVTTFMTMAYIIFVNPTILSSTGMDFGAVMVATILSAAIATLIMSFSANYPIAIAPGMGLNAFFAFTIVKQMHYPWEVALAAVFMSGVIFIILTLTKAREAIVNSIPLSLKLAISAGIGLFIALIGLQNAGLVVPNPDTLVQLGDLSKPPVLLAAMGLVITALLVALRVRGALLLSIIIITIIGIPMGVTKIDSFKLLSLPPSLAPTFGAFTRGLPGLWATGLIPIIFTFTFVDLFDTIGTLIGVSSKANLLDENGNLPRAGKALISDAVGTTLGAILGTSTLTAYIESAAGVAEGGRTGLTSLVVAILFLACLFISPLVGIVPAVATAPILIIVGIFMMEPIMKIDFSNFLEAAPAFLTIAMMPFTYNIAEGIVWGVLAYVFLHLVTGNTKKISITMWILAVLFIIRFFA</sequence>
<dbReference type="GO" id="GO:0005886">
    <property type="term" value="C:plasma membrane"/>
    <property type="evidence" value="ECO:0007669"/>
    <property type="project" value="UniProtKB-SubCell"/>
</dbReference>
<dbReference type="PIRSF" id="PIRSF005353">
    <property type="entry name" value="PbuG"/>
    <property type="match status" value="1"/>
</dbReference>
<evidence type="ECO:0000256" key="3">
    <source>
        <dbReference type="ARBA" id="ARBA00022448"/>
    </source>
</evidence>
<dbReference type="EMBL" id="DF238840">
    <property type="protein sequence ID" value="GAF27005.1"/>
    <property type="molecule type" value="Genomic_DNA"/>
</dbReference>
<protein>
    <submittedName>
        <fullName evidence="10">Permeases</fullName>
    </submittedName>
</protein>
<name>A0A0S6UFL5_NEOTH</name>
<feature type="transmembrane region" description="Helical" evidence="9">
    <location>
        <begin position="108"/>
        <end position="130"/>
    </location>
</feature>
<organism evidence="10">
    <name type="scientific">Moorella thermoacetica Y72</name>
    <dbReference type="NCBI Taxonomy" id="1325331"/>
    <lineage>
        <taxon>Bacteria</taxon>
        <taxon>Bacillati</taxon>
        <taxon>Bacillota</taxon>
        <taxon>Clostridia</taxon>
        <taxon>Neomoorellales</taxon>
        <taxon>Neomoorellaceae</taxon>
        <taxon>Neomoorella</taxon>
    </lineage>
</organism>
<reference evidence="10" key="1">
    <citation type="journal article" date="2014" name="Gene">
        <title>Genome-guided analysis of transformation efficiency and carbon dioxide assimilation by Moorella thermoacetica Y72.</title>
        <authorList>
            <person name="Tsukahara K."/>
            <person name="Kita A."/>
            <person name="Nakashimada Y."/>
            <person name="Hoshino T."/>
            <person name="Murakami K."/>
        </authorList>
    </citation>
    <scope>NUCLEOTIDE SEQUENCE [LARGE SCALE GENOMIC DNA]</scope>
    <source>
        <strain evidence="10">Y72</strain>
    </source>
</reference>
<feature type="transmembrane region" description="Helical" evidence="9">
    <location>
        <begin position="341"/>
        <end position="372"/>
    </location>
</feature>
<feature type="transmembrane region" description="Helical" evidence="9">
    <location>
        <begin position="184"/>
        <end position="201"/>
    </location>
</feature>
<dbReference type="Pfam" id="PF00860">
    <property type="entry name" value="Xan_ur_permease"/>
    <property type="match status" value="1"/>
</dbReference>
<feature type="transmembrane region" description="Helical" evidence="9">
    <location>
        <begin position="428"/>
        <end position="444"/>
    </location>
</feature>
<proteinExistence type="inferred from homology"/>
<dbReference type="AlphaFoldDB" id="A0A0S6UFL5"/>
<dbReference type="GO" id="GO:0005345">
    <property type="term" value="F:purine nucleobase transmembrane transporter activity"/>
    <property type="evidence" value="ECO:0007669"/>
    <property type="project" value="TreeGrafter"/>
</dbReference>
<keyword evidence="5 8" id="KW-0812">Transmembrane</keyword>
<keyword evidence="6 8" id="KW-1133">Transmembrane helix</keyword>
<evidence type="ECO:0000256" key="5">
    <source>
        <dbReference type="ARBA" id="ARBA00022692"/>
    </source>
</evidence>
<comment type="subcellular location">
    <subcellularLocation>
        <location evidence="1 8">Cell membrane</location>
        <topology evidence="1 8">Multi-pass membrane protein</topology>
    </subcellularLocation>
</comment>
<dbReference type="InterPro" id="IPR045018">
    <property type="entry name" value="Azg-like"/>
</dbReference>
<dbReference type="InterPro" id="IPR026033">
    <property type="entry name" value="Azg-like_bact_archaea"/>
</dbReference>
<evidence type="ECO:0000313" key="10">
    <source>
        <dbReference type="EMBL" id="GAF27005.1"/>
    </source>
</evidence>
<feature type="transmembrane region" description="Helical" evidence="9">
    <location>
        <begin position="206"/>
        <end position="223"/>
    </location>
</feature>
<dbReference type="PANTHER" id="PTHR43337:SF1">
    <property type="entry name" value="XANTHINE_URACIL PERMEASE C887.17-RELATED"/>
    <property type="match status" value="1"/>
</dbReference>
<evidence type="ECO:0000256" key="1">
    <source>
        <dbReference type="ARBA" id="ARBA00004651"/>
    </source>
</evidence>
<dbReference type="InterPro" id="IPR006043">
    <property type="entry name" value="NCS2"/>
</dbReference>
<evidence type="ECO:0000256" key="7">
    <source>
        <dbReference type="ARBA" id="ARBA00023136"/>
    </source>
</evidence>
<keyword evidence="7 8" id="KW-0472">Membrane</keyword>
<dbReference type="PANTHER" id="PTHR43337">
    <property type="entry name" value="XANTHINE/URACIL PERMEASE C887.17-RELATED"/>
    <property type="match status" value="1"/>
</dbReference>
<evidence type="ECO:0000256" key="4">
    <source>
        <dbReference type="ARBA" id="ARBA00022475"/>
    </source>
</evidence>
<evidence type="ECO:0000256" key="9">
    <source>
        <dbReference type="SAM" id="Phobius"/>
    </source>
</evidence>
<feature type="transmembrane region" description="Helical" evidence="9">
    <location>
        <begin position="84"/>
        <end position="102"/>
    </location>
</feature>
<dbReference type="Proteomes" id="UP000063718">
    <property type="component" value="Unassembled WGS sequence"/>
</dbReference>
<keyword evidence="3 8" id="KW-0813">Transport</keyword>
<feature type="transmembrane region" description="Helical" evidence="9">
    <location>
        <begin position="32"/>
        <end position="52"/>
    </location>
</feature>
<feature type="transmembrane region" description="Helical" evidence="9">
    <location>
        <begin position="142"/>
        <end position="164"/>
    </location>
</feature>
<keyword evidence="4 8" id="KW-1003">Cell membrane</keyword>
<feature type="transmembrane region" description="Helical" evidence="9">
    <location>
        <begin position="392"/>
        <end position="416"/>
    </location>
</feature>
<evidence type="ECO:0000256" key="8">
    <source>
        <dbReference type="PIRNR" id="PIRNR005353"/>
    </source>
</evidence>
<evidence type="ECO:0000256" key="6">
    <source>
        <dbReference type="ARBA" id="ARBA00022989"/>
    </source>
</evidence>